<dbReference type="Proteomes" id="UP000326091">
    <property type="component" value="Chromosome"/>
</dbReference>
<dbReference type="AlphaFoldDB" id="A0A173YJC6"/>
<dbReference type="EMBL" id="CP043529">
    <property type="protein sequence ID" value="QEW35550.1"/>
    <property type="molecule type" value="Genomic_DNA"/>
</dbReference>
<evidence type="ECO:0000313" key="3">
    <source>
        <dbReference type="EMBL" id="TSE47969.1"/>
    </source>
</evidence>
<proteinExistence type="predicted"/>
<accession>A0A173YJC6</accession>
<evidence type="ECO:0000313" key="6">
    <source>
        <dbReference type="Proteomes" id="UP000408523"/>
    </source>
</evidence>
<sequence length="54" mass="6798">MFSRLENWLFLKTFCFLFYYCKDNTKIPIYVLKHSINPLYLTFNVYFVLWFSIR</sequence>
<dbReference type="EMBL" id="CYZI01000002">
    <property type="protein sequence ID" value="CUN63105.1"/>
    <property type="molecule type" value="Genomic_DNA"/>
</dbReference>
<dbReference type="Proteomes" id="UP000408523">
    <property type="component" value="Unassembled WGS sequence"/>
</dbReference>
<evidence type="ECO:0000313" key="5">
    <source>
        <dbReference type="Proteomes" id="UP000326091"/>
    </source>
</evidence>
<evidence type="ECO:0000313" key="2">
    <source>
        <dbReference type="EMBL" id="QEW35550.1"/>
    </source>
</evidence>
<reference evidence="2 5" key="3">
    <citation type="submission" date="2019-09" db="EMBL/GenBank/DDBJ databases">
        <title>Commensal-derived Metabolites Govern Vibrio cholerae Pathogenesis in Host.</title>
        <authorList>
            <person name="Yoon S.S."/>
            <person name="Yoon M.Y."/>
        </authorList>
    </citation>
    <scope>NUCLEOTIDE SEQUENCE [LARGE SCALE GENOMIC DNA]</scope>
    <source>
        <strain evidence="2 5">VIC01</strain>
    </source>
</reference>
<reference evidence="3 6" key="2">
    <citation type="journal article" date="2019" name="Nat. Commun.">
        <title>Gram positive-like bacteriocins with broad spectrum anti-Bacteroidales activity encoded on mobile elements of the human gut microbiota.</title>
        <authorList>
            <person name="Bechon N."/>
            <person name="Coyne M.J.Jr."/>
            <person name="Laclare-Mceneany V."/>
            <person name="Chatzidaki-Livanis M."/>
            <person name="Ghigo J.-M."/>
            <person name="Comstock L.E."/>
        </authorList>
    </citation>
    <scope>NUCLEOTIDE SEQUENCE [LARGE SCALE GENOMIC DNA]</scope>
    <source>
        <strain evidence="3 6">CL01T12C17</strain>
    </source>
</reference>
<evidence type="ECO:0000313" key="1">
    <source>
        <dbReference type="EMBL" id="CUN63105.1"/>
    </source>
</evidence>
<dbReference type="EMBL" id="RWHZ01000038">
    <property type="protein sequence ID" value="TSE47969.1"/>
    <property type="molecule type" value="Genomic_DNA"/>
</dbReference>
<reference evidence="1 4" key="1">
    <citation type="submission" date="2015-09" db="EMBL/GenBank/DDBJ databases">
        <authorList>
            <consortium name="Pathogen Informatics"/>
        </authorList>
    </citation>
    <scope>NUCLEOTIDE SEQUENCE [LARGE SCALE GENOMIC DNA]</scope>
    <source>
        <strain evidence="1 4">2789STDY5834842</strain>
    </source>
</reference>
<organism evidence="1 4">
    <name type="scientific">Phocaeicola vulgatus</name>
    <name type="common">Bacteroides vulgatus</name>
    <dbReference type="NCBI Taxonomy" id="821"/>
    <lineage>
        <taxon>Bacteria</taxon>
        <taxon>Pseudomonadati</taxon>
        <taxon>Bacteroidota</taxon>
        <taxon>Bacteroidia</taxon>
        <taxon>Bacteroidales</taxon>
        <taxon>Bacteroidaceae</taxon>
        <taxon>Phocaeicola</taxon>
    </lineage>
</organism>
<dbReference type="Proteomes" id="UP000095333">
    <property type="component" value="Unassembled WGS sequence"/>
</dbReference>
<protein>
    <submittedName>
        <fullName evidence="1">Uncharacterized protein</fullName>
    </submittedName>
</protein>
<evidence type="ECO:0000313" key="4">
    <source>
        <dbReference type="Proteomes" id="UP000095333"/>
    </source>
</evidence>
<name>A0A173YJC6_PHOVU</name>
<gene>
    <name evidence="3" type="ORF">EH214_02803</name>
    <name evidence="1" type="ORF">ERS852457_00523</name>
    <name evidence="2" type="ORF">VIC01_01042</name>
</gene>